<dbReference type="PANTHER" id="PTHR34980">
    <property type="entry name" value="INNER MEMBRANE PROTEIN-RELATED-RELATED"/>
    <property type="match status" value="1"/>
</dbReference>
<protein>
    <submittedName>
        <fullName evidence="2">Uncharacterized membrane protein YhaH (DUF805 family)</fullName>
    </submittedName>
</protein>
<keyword evidence="1" id="KW-0812">Transmembrane</keyword>
<dbReference type="InterPro" id="IPR008523">
    <property type="entry name" value="DUF805"/>
</dbReference>
<dbReference type="EMBL" id="SMAA01000001">
    <property type="protein sequence ID" value="TCS82066.1"/>
    <property type="molecule type" value="Genomic_DNA"/>
</dbReference>
<feature type="transmembrane region" description="Helical" evidence="1">
    <location>
        <begin position="204"/>
        <end position="234"/>
    </location>
</feature>
<feature type="transmembrane region" description="Helical" evidence="1">
    <location>
        <begin position="24"/>
        <end position="47"/>
    </location>
</feature>
<feature type="transmembrane region" description="Helical" evidence="1">
    <location>
        <begin position="120"/>
        <end position="141"/>
    </location>
</feature>
<feature type="transmembrane region" description="Helical" evidence="1">
    <location>
        <begin position="53"/>
        <end position="73"/>
    </location>
</feature>
<accession>A0A4R3KFA7</accession>
<evidence type="ECO:0000313" key="3">
    <source>
        <dbReference type="Proteomes" id="UP000295188"/>
    </source>
</evidence>
<keyword evidence="3" id="KW-1185">Reference proteome</keyword>
<dbReference type="Pfam" id="PF05656">
    <property type="entry name" value="DUF805"/>
    <property type="match status" value="2"/>
</dbReference>
<dbReference type="Proteomes" id="UP000295188">
    <property type="component" value="Unassembled WGS sequence"/>
</dbReference>
<evidence type="ECO:0000256" key="1">
    <source>
        <dbReference type="SAM" id="Phobius"/>
    </source>
</evidence>
<evidence type="ECO:0000313" key="2">
    <source>
        <dbReference type="EMBL" id="TCS82066.1"/>
    </source>
</evidence>
<dbReference type="GO" id="GO:0005886">
    <property type="term" value="C:plasma membrane"/>
    <property type="evidence" value="ECO:0007669"/>
    <property type="project" value="TreeGrafter"/>
</dbReference>
<dbReference type="PROSITE" id="PS51257">
    <property type="entry name" value="PROKAR_LIPOPROTEIN"/>
    <property type="match status" value="1"/>
</dbReference>
<dbReference type="PANTHER" id="PTHR34980:SF3">
    <property type="entry name" value="BLR8105 PROTEIN"/>
    <property type="match status" value="1"/>
</dbReference>
<keyword evidence="1" id="KW-1133">Transmembrane helix</keyword>
<feature type="transmembrane region" description="Helical" evidence="1">
    <location>
        <begin position="315"/>
        <end position="336"/>
    </location>
</feature>
<sequence>MKNFITTNIKIYLSMQYRLNRSRFILAHVYLFAGCLLLAALALPFTLPSFVSSWFHMGGTIPNSATDVLTTVLPPDKGYSIGLGFILANYLNSFFSWSILFFAASICLSISRLYDLEKDYRLLLLYAVPFANIIFFLYLCLKKGSESINKYGIPVNKLSDSALLATPGYHLQEPINTSYPATLFEQIFSWEGRLNRLRYFLRNIGLISICILAIAILTVALIFFAGIGVIFQLAVDISDITVGISFITFLLLVANVFFFASIAVTLILLFWKIRRWHDLSHSGFYVLLTEAPYYLLTCVLPSFSDNIISTGDNILLLLITIVTFVWMVCANLYLLLIKGTSGENKYGKDPIPVYEPEKQAF</sequence>
<name>A0A4R3KFA7_9FIRM</name>
<dbReference type="RefSeq" id="WP_132547046.1">
    <property type="nucleotide sequence ID" value="NZ_SMAA01000001.1"/>
</dbReference>
<comment type="caution">
    <text evidence="2">The sequence shown here is derived from an EMBL/GenBank/DDBJ whole genome shotgun (WGS) entry which is preliminary data.</text>
</comment>
<keyword evidence="1" id="KW-0472">Membrane</keyword>
<dbReference type="AlphaFoldDB" id="A0A4R3KFA7"/>
<feature type="transmembrane region" description="Helical" evidence="1">
    <location>
        <begin position="283"/>
        <end position="303"/>
    </location>
</feature>
<reference evidence="2 3" key="1">
    <citation type="submission" date="2019-03" db="EMBL/GenBank/DDBJ databases">
        <title>Genomic Encyclopedia of Type Strains, Phase IV (KMG-IV): sequencing the most valuable type-strain genomes for metagenomic binning, comparative biology and taxonomic classification.</title>
        <authorList>
            <person name="Goeker M."/>
        </authorList>
    </citation>
    <scope>NUCLEOTIDE SEQUENCE [LARGE SCALE GENOMIC DNA]</scope>
    <source>
        <strain evidence="2 3">DSM 20467</strain>
    </source>
</reference>
<feature type="transmembrane region" description="Helical" evidence="1">
    <location>
        <begin position="246"/>
        <end position="271"/>
    </location>
</feature>
<proteinExistence type="predicted"/>
<gene>
    <name evidence="2" type="ORF">EDC37_101239</name>
</gene>
<dbReference type="OrthoDB" id="9812349at2"/>
<organism evidence="2 3">
    <name type="scientific">Pectinatus cerevisiiphilus</name>
    <dbReference type="NCBI Taxonomy" id="86956"/>
    <lineage>
        <taxon>Bacteria</taxon>
        <taxon>Bacillati</taxon>
        <taxon>Bacillota</taxon>
        <taxon>Negativicutes</taxon>
        <taxon>Selenomonadales</taxon>
        <taxon>Selenomonadaceae</taxon>
        <taxon>Pectinatus</taxon>
    </lineage>
</organism>